<evidence type="ECO:0000313" key="1">
    <source>
        <dbReference type="EMBL" id="MPM84114.1"/>
    </source>
</evidence>
<proteinExistence type="predicted"/>
<gene>
    <name evidence="1" type="ORF">SDC9_131185</name>
</gene>
<name>A0A645D462_9ZZZZ</name>
<organism evidence="1">
    <name type="scientific">bioreactor metagenome</name>
    <dbReference type="NCBI Taxonomy" id="1076179"/>
    <lineage>
        <taxon>unclassified sequences</taxon>
        <taxon>metagenomes</taxon>
        <taxon>ecological metagenomes</taxon>
    </lineage>
</organism>
<sequence>MRIKDHRVSCGDHADCVVDHRRGWVGGGCDRADHAIGCGFDQREPIITRKRLRMEVFDAGCLFRSQNILCGLVRNAAVARLFVGKPSERFRMLERRFAHGFNQSPALFQREFDEFLLRGFRVCNRFLRRVVEPAALGARGLMLKFCQRFTDDAVDLRIRICHIVLFSARGSAG</sequence>
<comment type="caution">
    <text evidence="1">The sequence shown here is derived from an EMBL/GenBank/DDBJ whole genome shotgun (WGS) entry which is preliminary data.</text>
</comment>
<accession>A0A645D462</accession>
<dbReference type="EMBL" id="VSSQ01032746">
    <property type="protein sequence ID" value="MPM84114.1"/>
    <property type="molecule type" value="Genomic_DNA"/>
</dbReference>
<dbReference type="AlphaFoldDB" id="A0A645D462"/>
<protein>
    <submittedName>
        <fullName evidence="1">Uncharacterized protein</fullName>
    </submittedName>
</protein>
<reference evidence="1" key="1">
    <citation type="submission" date="2019-08" db="EMBL/GenBank/DDBJ databases">
        <authorList>
            <person name="Kucharzyk K."/>
            <person name="Murdoch R.W."/>
            <person name="Higgins S."/>
            <person name="Loffler F."/>
        </authorList>
    </citation>
    <scope>NUCLEOTIDE SEQUENCE</scope>
</reference>